<organism evidence="3 4">
    <name type="scientific">Bombardia bombarda</name>
    <dbReference type="NCBI Taxonomy" id="252184"/>
    <lineage>
        <taxon>Eukaryota</taxon>
        <taxon>Fungi</taxon>
        <taxon>Dikarya</taxon>
        <taxon>Ascomycota</taxon>
        <taxon>Pezizomycotina</taxon>
        <taxon>Sordariomycetes</taxon>
        <taxon>Sordariomycetidae</taxon>
        <taxon>Sordariales</taxon>
        <taxon>Lasiosphaeriaceae</taxon>
        <taxon>Bombardia</taxon>
    </lineage>
</organism>
<feature type="region of interest" description="Disordered" evidence="1">
    <location>
        <begin position="1"/>
        <end position="20"/>
    </location>
</feature>
<dbReference type="InterPro" id="IPR025676">
    <property type="entry name" value="Clr5_dom"/>
</dbReference>
<proteinExistence type="predicted"/>
<dbReference type="PANTHER" id="PTHR38788">
    <property type="entry name" value="CLR5 DOMAIN-CONTAINING PROTEIN"/>
    <property type="match status" value="1"/>
</dbReference>
<feature type="domain" description="Clr5" evidence="2">
    <location>
        <begin position="1"/>
        <end position="54"/>
    </location>
</feature>
<sequence length="223" mass="25167">MTKSWEDHRETIVGEYKEQNKPLHEVKKIMEEKYSFKASTRAYRSRLDRWGVHKYARGGRRRDSSGSEPMSNSDDADGGSSRSESPDSGDRDNHRAALMIMDDTPNPQAGYSLLYPMMTSGPNFSGMPTNPYVNIQYPIKLEPQEQYERVAMASVNLAPSGLQYPYAQQGSEPLASNFRAGYGYSSDLNDDDAARLQAVHDQAIRDRFAREKAQYAYDQAASE</sequence>
<dbReference type="AlphaFoldDB" id="A0AA39X896"/>
<evidence type="ECO:0000259" key="2">
    <source>
        <dbReference type="Pfam" id="PF14420"/>
    </source>
</evidence>
<evidence type="ECO:0000313" key="4">
    <source>
        <dbReference type="Proteomes" id="UP001174934"/>
    </source>
</evidence>
<evidence type="ECO:0000256" key="1">
    <source>
        <dbReference type="SAM" id="MobiDB-lite"/>
    </source>
</evidence>
<feature type="region of interest" description="Disordered" evidence="1">
    <location>
        <begin position="53"/>
        <end position="93"/>
    </location>
</feature>
<protein>
    <submittedName>
        <fullName evidence="3">Clr5 domain-containing protein</fullName>
    </submittedName>
</protein>
<dbReference type="Pfam" id="PF14420">
    <property type="entry name" value="Clr5"/>
    <property type="match status" value="1"/>
</dbReference>
<dbReference type="Proteomes" id="UP001174934">
    <property type="component" value="Unassembled WGS sequence"/>
</dbReference>
<dbReference type="PANTHER" id="PTHR38788:SF3">
    <property type="entry name" value="CLR5 DOMAIN-CONTAINING PROTEIN"/>
    <property type="match status" value="1"/>
</dbReference>
<dbReference type="EMBL" id="JAULSR010000002">
    <property type="protein sequence ID" value="KAK0629144.1"/>
    <property type="molecule type" value="Genomic_DNA"/>
</dbReference>
<reference evidence="3" key="1">
    <citation type="submission" date="2023-06" db="EMBL/GenBank/DDBJ databases">
        <title>Genome-scale phylogeny and comparative genomics of the fungal order Sordariales.</title>
        <authorList>
            <consortium name="Lawrence Berkeley National Laboratory"/>
            <person name="Hensen N."/>
            <person name="Bonometti L."/>
            <person name="Westerberg I."/>
            <person name="Brannstrom I.O."/>
            <person name="Guillou S."/>
            <person name="Cros-Aarteil S."/>
            <person name="Calhoun S."/>
            <person name="Haridas S."/>
            <person name="Kuo A."/>
            <person name="Mondo S."/>
            <person name="Pangilinan J."/>
            <person name="Riley R."/>
            <person name="LaButti K."/>
            <person name="Andreopoulos B."/>
            <person name="Lipzen A."/>
            <person name="Chen C."/>
            <person name="Yanf M."/>
            <person name="Daum C."/>
            <person name="Ng V."/>
            <person name="Clum A."/>
            <person name="Steindorff A."/>
            <person name="Ohm R."/>
            <person name="Martin F."/>
            <person name="Silar P."/>
            <person name="Natvig D."/>
            <person name="Lalanne C."/>
            <person name="Gautier V."/>
            <person name="Ament-velasquez S.L."/>
            <person name="Kruys A."/>
            <person name="Hutchinson M.I."/>
            <person name="Powell A.J."/>
            <person name="Barry K."/>
            <person name="Miller A.N."/>
            <person name="Grigoriev I.V."/>
            <person name="Debuchy R."/>
            <person name="Gladieux P."/>
            <person name="Thoren M.H."/>
            <person name="Johannesson H."/>
        </authorList>
    </citation>
    <scope>NUCLEOTIDE SEQUENCE</scope>
    <source>
        <strain evidence="3">SMH3391-2</strain>
    </source>
</reference>
<accession>A0AA39X896</accession>
<gene>
    <name evidence="3" type="ORF">B0T17DRAFT_505733</name>
</gene>
<keyword evidence="4" id="KW-1185">Reference proteome</keyword>
<evidence type="ECO:0000313" key="3">
    <source>
        <dbReference type="EMBL" id="KAK0629144.1"/>
    </source>
</evidence>
<comment type="caution">
    <text evidence="3">The sequence shown here is derived from an EMBL/GenBank/DDBJ whole genome shotgun (WGS) entry which is preliminary data.</text>
</comment>
<name>A0AA39X896_9PEZI</name>
<feature type="compositionally biased region" description="Basic and acidic residues" evidence="1">
    <location>
        <begin position="84"/>
        <end position="93"/>
    </location>
</feature>